<keyword evidence="8" id="KW-0325">Glycoprotein</keyword>
<keyword evidence="10" id="KW-1185">Reference proteome</keyword>
<sequence length="211" mass="23185">MTTPRTSPVNFYIARLLRREAPLAALSVRREDLMADVSGKRVALVGNARSLADRDEGAAIDAADLVIRINRAPMPASRTHGTRTDWLALATSIGVDDLDRIKPDRILWMSHKRKRLQWAIATSDGFYLHPLTDWAALRDRLGAPPTTGLMMIDLLASSGLASLRLHGFDFFASLSLTGSRRADQVPHDFAAEKAFVEALMARDPRVTQAGA</sequence>
<dbReference type="InterPro" id="IPR038578">
    <property type="entry name" value="GT29-like_sf"/>
</dbReference>
<proteinExistence type="predicted"/>
<dbReference type="Gene3D" id="3.90.1480.20">
    <property type="entry name" value="Glycosyl transferase family 29"/>
    <property type="match status" value="1"/>
</dbReference>
<keyword evidence="5" id="KW-0812">Transmembrane</keyword>
<keyword evidence="7" id="KW-0472">Membrane</keyword>
<comment type="caution">
    <text evidence="9">The sequence shown here is derived from an EMBL/GenBank/DDBJ whole genome shotgun (WGS) entry which is preliminary data.</text>
</comment>
<evidence type="ECO:0000256" key="2">
    <source>
        <dbReference type="ARBA" id="ARBA00004308"/>
    </source>
</evidence>
<evidence type="ECO:0000256" key="1">
    <source>
        <dbReference type="ARBA" id="ARBA00004167"/>
    </source>
</evidence>
<keyword evidence="3" id="KW-0328">Glycosyltransferase</keyword>
<dbReference type="Proteomes" id="UP001652564">
    <property type="component" value="Unassembled WGS sequence"/>
</dbReference>
<keyword evidence="6" id="KW-1133">Transmembrane helix</keyword>
<reference evidence="9 10" key="1">
    <citation type="submission" date="2022-10" db="EMBL/GenBank/DDBJ databases">
        <title>Defluviimonas sp. nov., isolated from ocean surface sediments.</title>
        <authorList>
            <person name="He W."/>
            <person name="Wang L."/>
            <person name="Zhang D.-F."/>
        </authorList>
    </citation>
    <scope>NUCLEOTIDE SEQUENCE [LARGE SCALE GENOMIC DNA]</scope>
    <source>
        <strain evidence="9 10">WL0050</strain>
    </source>
</reference>
<evidence type="ECO:0000256" key="5">
    <source>
        <dbReference type="ARBA" id="ARBA00022692"/>
    </source>
</evidence>
<evidence type="ECO:0000256" key="7">
    <source>
        <dbReference type="ARBA" id="ARBA00023136"/>
    </source>
</evidence>
<keyword evidence="4" id="KW-0808">Transferase</keyword>
<dbReference type="EMBL" id="JAOWKZ010000002">
    <property type="protein sequence ID" value="MCV2872380.1"/>
    <property type="molecule type" value="Genomic_DNA"/>
</dbReference>
<evidence type="ECO:0000313" key="9">
    <source>
        <dbReference type="EMBL" id="MCV2872380.1"/>
    </source>
</evidence>
<dbReference type="Pfam" id="PF00777">
    <property type="entry name" value="Glyco_transf_29"/>
    <property type="match status" value="1"/>
</dbReference>
<organism evidence="9 10">
    <name type="scientific">Albidovulum litorale</name>
    <dbReference type="NCBI Taxonomy" id="2984134"/>
    <lineage>
        <taxon>Bacteria</taxon>
        <taxon>Pseudomonadati</taxon>
        <taxon>Pseudomonadota</taxon>
        <taxon>Alphaproteobacteria</taxon>
        <taxon>Rhodobacterales</taxon>
        <taxon>Paracoccaceae</taxon>
        <taxon>Albidovulum</taxon>
    </lineage>
</organism>
<evidence type="ECO:0000256" key="6">
    <source>
        <dbReference type="ARBA" id="ARBA00022989"/>
    </source>
</evidence>
<evidence type="ECO:0000256" key="8">
    <source>
        <dbReference type="ARBA" id="ARBA00023180"/>
    </source>
</evidence>
<evidence type="ECO:0000313" key="10">
    <source>
        <dbReference type="Proteomes" id="UP001652564"/>
    </source>
</evidence>
<protein>
    <submittedName>
        <fullName evidence="9">Glycosyltransferase family 29 protein</fullName>
    </submittedName>
</protein>
<evidence type="ECO:0000256" key="4">
    <source>
        <dbReference type="ARBA" id="ARBA00022679"/>
    </source>
</evidence>
<gene>
    <name evidence="9" type="ORF">OEZ71_08740</name>
</gene>
<accession>A0ABT2ZMY8</accession>
<comment type="subcellular location">
    <subcellularLocation>
        <location evidence="2">Endomembrane system</location>
    </subcellularLocation>
    <subcellularLocation>
        <location evidence="1">Membrane</location>
        <topology evidence="1">Single-pass membrane protein</topology>
    </subcellularLocation>
</comment>
<dbReference type="RefSeq" id="WP_263739562.1">
    <property type="nucleotide sequence ID" value="NZ_JAOWKZ010000002.1"/>
</dbReference>
<dbReference type="InterPro" id="IPR001675">
    <property type="entry name" value="Glyco_trans_29"/>
</dbReference>
<name>A0ABT2ZMY8_9RHOB</name>
<evidence type="ECO:0000256" key="3">
    <source>
        <dbReference type="ARBA" id="ARBA00022676"/>
    </source>
</evidence>